<gene>
    <name evidence="1" type="ORF">SDC9_189703</name>
</gene>
<sequence length="103" mass="12103">MFTVDVGTGSEIAHYCNGTVDNHRNRHIHRTERAWTCFYQRTNFFFGGKGQRAGNLRQFFRFDFVQLVIATNQQGDQRVAAAFNRFHQQGFHGFFDRQVELLN</sequence>
<accession>A0A645HT66</accession>
<protein>
    <submittedName>
        <fullName evidence="1">Uncharacterized protein</fullName>
    </submittedName>
</protein>
<name>A0A645HT66_9ZZZZ</name>
<reference evidence="1" key="1">
    <citation type="submission" date="2019-08" db="EMBL/GenBank/DDBJ databases">
        <authorList>
            <person name="Kucharzyk K."/>
            <person name="Murdoch R.W."/>
            <person name="Higgins S."/>
            <person name="Loffler F."/>
        </authorList>
    </citation>
    <scope>NUCLEOTIDE SEQUENCE</scope>
</reference>
<comment type="caution">
    <text evidence="1">The sequence shown here is derived from an EMBL/GenBank/DDBJ whole genome shotgun (WGS) entry which is preliminary data.</text>
</comment>
<organism evidence="1">
    <name type="scientific">bioreactor metagenome</name>
    <dbReference type="NCBI Taxonomy" id="1076179"/>
    <lineage>
        <taxon>unclassified sequences</taxon>
        <taxon>metagenomes</taxon>
        <taxon>ecological metagenomes</taxon>
    </lineage>
</organism>
<dbReference type="EMBL" id="VSSQ01099675">
    <property type="protein sequence ID" value="MPN42147.1"/>
    <property type="molecule type" value="Genomic_DNA"/>
</dbReference>
<dbReference type="AlphaFoldDB" id="A0A645HT66"/>
<proteinExistence type="predicted"/>
<evidence type="ECO:0000313" key="1">
    <source>
        <dbReference type="EMBL" id="MPN42147.1"/>
    </source>
</evidence>